<feature type="region of interest" description="Disordered" evidence="1">
    <location>
        <begin position="1"/>
        <end position="89"/>
    </location>
</feature>
<dbReference type="AlphaFoldDB" id="A0A0N4YKN6"/>
<name>A0A0N4YKN6_NIPBR</name>
<reference evidence="2 3" key="2">
    <citation type="submission" date="2018-11" db="EMBL/GenBank/DDBJ databases">
        <authorList>
            <consortium name="Pathogen Informatics"/>
        </authorList>
    </citation>
    <scope>NUCLEOTIDE SEQUENCE [LARGE SCALE GENOMIC DNA]</scope>
</reference>
<evidence type="ECO:0000313" key="3">
    <source>
        <dbReference type="Proteomes" id="UP000271162"/>
    </source>
</evidence>
<protein>
    <submittedName>
        <fullName evidence="4">Coiled-coil domain-containing protein 72 homolog</fullName>
    </submittedName>
</protein>
<evidence type="ECO:0000313" key="4">
    <source>
        <dbReference type="WBParaSite" id="NBR_0001761801-mRNA-1"/>
    </source>
</evidence>
<dbReference type="WBParaSite" id="NBR_0001761801-mRNA-1">
    <property type="protein sequence ID" value="NBR_0001761801-mRNA-1"/>
    <property type="gene ID" value="NBR_0001761801"/>
</dbReference>
<keyword evidence="3" id="KW-1185">Reference proteome</keyword>
<dbReference type="EMBL" id="UYSL01022870">
    <property type="protein sequence ID" value="VDL81276.1"/>
    <property type="molecule type" value="Genomic_DNA"/>
</dbReference>
<organism evidence="4">
    <name type="scientific">Nippostrongylus brasiliensis</name>
    <name type="common">Rat hookworm</name>
    <dbReference type="NCBI Taxonomy" id="27835"/>
    <lineage>
        <taxon>Eukaryota</taxon>
        <taxon>Metazoa</taxon>
        <taxon>Ecdysozoa</taxon>
        <taxon>Nematoda</taxon>
        <taxon>Chromadorea</taxon>
        <taxon>Rhabditida</taxon>
        <taxon>Rhabditina</taxon>
        <taxon>Rhabditomorpha</taxon>
        <taxon>Strongyloidea</taxon>
        <taxon>Heligmosomidae</taxon>
        <taxon>Nippostrongylus</taxon>
    </lineage>
</organism>
<evidence type="ECO:0000313" key="2">
    <source>
        <dbReference type="EMBL" id="VDL81276.1"/>
    </source>
</evidence>
<proteinExistence type="predicted"/>
<sequence>MMTVEDPKTAGSKMMPAPAREQQVMDYHKRKNKKGKDRNVSDPIVTPCTDEFPTDEEKLKEEKEKEKQKQQEKEKQAKAKTPQTPKGKK</sequence>
<accession>A0A0N4YKN6</accession>
<reference evidence="4" key="1">
    <citation type="submission" date="2017-02" db="UniProtKB">
        <authorList>
            <consortium name="WormBaseParasite"/>
        </authorList>
    </citation>
    <scope>IDENTIFICATION</scope>
</reference>
<feature type="compositionally biased region" description="Basic and acidic residues" evidence="1">
    <location>
        <begin position="55"/>
        <end position="77"/>
    </location>
</feature>
<dbReference type="Proteomes" id="UP000271162">
    <property type="component" value="Unassembled WGS sequence"/>
</dbReference>
<gene>
    <name evidence="2" type="ORF">NBR_LOCUS17619</name>
</gene>
<evidence type="ECO:0000256" key="1">
    <source>
        <dbReference type="SAM" id="MobiDB-lite"/>
    </source>
</evidence>